<dbReference type="OrthoDB" id="464481at2"/>
<evidence type="ECO:0000313" key="4">
    <source>
        <dbReference type="Proteomes" id="UP000297734"/>
    </source>
</evidence>
<dbReference type="Proteomes" id="UP000297734">
    <property type="component" value="Unassembled WGS sequence"/>
</dbReference>
<sequence length="87" mass="9390">MIHLQNKADLRASFNLFDLAIAACVAAGTGVAIMPLSVLKAVNVEGLARALPLPARLGRVRTHLVWRSGQESRLLRSVWGEVGRVGF</sequence>
<comment type="caution">
    <text evidence="3">The sequence shown here is derived from an EMBL/GenBank/DDBJ whole genome shotgun (WGS) entry which is preliminary data.</text>
</comment>
<name>A0A4Z0B7R1_9PSED</name>
<organism evidence="3 4">
    <name type="scientific">Pseudomonas nabeulensis</name>
    <dbReference type="NCBI Taxonomy" id="2293833"/>
    <lineage>
        <taxon>Bacteria</taxon>
        <taxon>Pseudomonadati</taxon>
        <taxon>Pseudomonadota</taxon>
        <taxon>Gammaproteobacteria</taxon>
        <taxon>Pseudomonadales</taxon>
        <taxon>Pseudomonadaceae</taxon>
        <taxon>Pseudomonas</taxon>
    </lineage>
</organism>
<dbReference type="SUPFAM" id="SSF53850">
    <property type="entry name" value="Periplasmic binding protein-like II"/>
    <property type="match status" value="1"/>
</dbReference>
<feature type="domain" description="LysR substrate-binding" evidence="2">
    <location>
        <begin position="20"/>
        <end position="82"/>
    </location>
</feature>
<gene>
    <name evidence="3" type="ORF">DYL61_05375</name>
</gene>
<keyword evidence="1" id="KW-0472">Membrane</keyword>
<protein>
    <recommendedName>
        <fullName evidence="2">LysR substrate-binding domain-containing protein</fullName>
    </recommendedName>
</protein>
<dbReference type="AlphaFoldDB" id="A0A4Z0B7R1"/>
<keyword evidence="4" id="KW-1185">Reference proteome</keyword>
<keyword evidence="1" id="KW-0812">Transmembrane</keyword>
<accession>A0A4Z0B7R1</accession>
<reference evidence="3 4" key="1">
    <citation type="journal article" date="2019" name="Syst. Appl. Microbiol.">
        <title>New species of pathogenic Pseudomonas isolated from citrus in Tunisia: Proposal of Pseudomonas kairouanensis sp. nov. and Pseudomonas nabeulensis sp. nov.</title>
        <authorList>
            <person name="Oueslati M."/>
            <person name="Mulet M."/>
            <person name="Gomila M."/>
            <person name="Berge O."/>
            <person name="Hajlaoui M.R."/>
            <person name="Lalucat J."/>
            <person name="Sadfi-Zouaoui N."/>
            <person name="Garcia-Valdes E."/>
        </authorList>
    </citation>
    <scope>NUCLEOTIDE SEQUENCE [LARGE SCALE GENOMIC DNA]</scope>
    <source>
        <strain evidence="3 4">E10B</strain>
    </source>
</reference>
<evidence type="ECO:0000259" key="2">
    <source>
        <dbReference type="Pfam" id="PF03466"/>
    </source>
</evidence>
<dbReference type="Gene3D" id="3.40.190.10">
    <property type="entry name" value="Periplasmic binding protein-like II"/>
    <property type="match status" value="2"/>
</dbReference>
<evidence type="ECO:0000256" key="1">
    <source>
        <dbReference type="SAM" id="Phobius"/>
    </source>
</evidence>
<evidence type="ECO:0000313" key="3">
    <source>
        <dbReference type="EMBL" id="TFY95105.1"/>
    </source>
</evidence>
<proteinExistence type="predicted"/>
<dbReference type="RefSeq" id="WP_135307499.1">
    <property type="nucleotide sequence ID" value="NZ_QUZT01000006.1"/>
</dbReference>
<keyword evidence="1" id="KW-1133">Transmembrane helix</keyword>
<dbReference type="InterPro" id="IPR005119">
    <property type="entry name" value="LysR_subst-bd"/>
</dbReference>
<dbReference type="EMBL" id="QUZT01000006">
    <property type="protein sequence ID" value="TFY95105.1"/>
    <property type="molecule type" value="Genomic_DNA"/>
</dbReference>
<feature type="transmembrane region" description="Helical" evidence="1">
    <location>
        <begin position="20"/>
        <end position="39"/>
    </location>
</feature>
<dbReference type="Pfam" id="PF03466">
    <property type="entry name" value="LysR_substrate"/>
    <property type="match status" value="1"/>
</dbReference>